<evidence type="ECO:0000313" key="3">
    <source>
        <dbReference type="EMBL" id="CAF4753521.1"/>
    </source>
</evidence>
<dbReference type="EMBL" id="CAJOBG010104023">
    <property type="protein sequence ID" value="CAF4714600.1"/>
    <property type="molecule type" value="Genomic_DNA"/>
</dbReference>
<dbReference type="AlphaFoldDB" id="A0A821J4M2"/>
<evidence type="ECO:0000313" key="4">
    <source>
        <dbReference type="Proteomes" id="UP000663866"/>
    </source>
</evidence>
<evidence type="ECO:0000259" key="1">
    <source>
        <dbReference type="PROSITE" id="PS00028"/>
    </source>
</evidence>
<dbReference type="PROSITE" id="PS00028">
    <property type="entry name" value="ZINC_FINGER_C2H2_1"/>
    <property type="match status" value="1"/>
</dbReference>
<comment type="caution">
    <text evidence="2">The sequence shown here is derived from an EMBL/GenBank/DDBJ whole genome shotgun (WGS) entry which is preliminary data.</text>
</comment>
<name>A0A821J4M2_9BILA</name>
<feature type="non-terminal residue" evidence="2">
    <location>
        <position position="54"/>
    </location>
</feature>
<accession>A0A821J4M2</accession>
<dbReference type="Proteomes" id="UP000663866">
    <property type="component" value="Unassembled WGS sequence"/>
</dbReference>
<dbReference type="InterPro" id="IPR013087">
    <property type="entry name" value="Znf_C2H2_type"/>
</dbReference>
<organism evidence="2 4">
    <name type="scientific">Rotaria magnacalcarata</name>
    <dbReference type="NCBI Taxonomy" id="392030"/>
    <lineage>
        <taxon>Eukaryota</taxon>
        <taxon>Metazoa</taxon>
        <taxon>Spiralia</taxon>
        <taxon>Gnathifera</taxon>
        <taxon>Rotifera</taxon>
        <taxon>Eurotatoria</taxon>
        <taxon>Bdelloidea</taxon>
        <taxon>Philodinida</taxon>
        <taxon>Philodinidae</taxon>
        <taxon>Rotaria</taxon>
    </lineage>
</organism>
<feature type="domain" description="C2H2-type" evidence="1">
    <location>
        <begin position="16"/>
        <end position="38"/>
    </location>
</feature>
<reference evidence="2" key="1">
    <citation type="submission" date="2021-02" db="EMBL/GenBank/DDBJ databases">
        <authorList>
            <person name="Nowell W R."/>
        </authorList>
    </citation>
    <scope>NUCLEOTIDE SEQUENCE</scope>
</reference>
<gene>
    <name evidence="2" type="ORF">OVN521_LOCUS48864</name>
    <name evidence="3" type="ORF">OVN521_LOCUS50237</name>
</gene>
<protein>
    <recommendedName>
        <fullName evidence="1">C2H2-type domain-containing protein</fullName>
    </recommendedName>
</protein>
<proteinExistence type="predicted"/>
<evidence type="ECO:0000313" key="2">
    <source>
        <dbReference type="EMBL" id="CAF4714600.1"/>
    </source>
</evidence>
<keyword evidence="4" id="KW-1185">Reference proteome</keyword>
<sequence length="54" mass="6395">MNNNNNNSSDSKILACQYCFHPFTSIENRFQHEAICRHRSNRSTNFRNRTQPPP</sequence>
<dbReference type="EMBL" id="CAJOBG010114542">
    <property type="protein sequence ID" value="CAF4753521.1"/>
    <property type="molecule type" value="Genomic_DNA"/>
</dbReference>